<dbReference type="KEGG" id="msyr:CXP39_03340"/>
<evidence type="ECO:0000313" key="3">
    <source>
        <dbReference type="Proteomes" id="UP000233419"/>
    </source>
</evidence>
<dbReference type="OrthoDB" id="400714at2"/>
<feature type="transmembrane region" description="Helical" evidence="1">
    <location>
        <begin position="76"/>
        <end position="98"/>
    </location>
</feature>
<feature type="transmembrane region" description="Helical" evidence="1">
    <location>
        <begin position="28"/>
        <end position="56"/>
    </location>
</feature>
<name>A0A2K9BKQ0_9MOLU</name>
<dbReference type="EMBL" id="CP025257">
    <property type="protein sequence ID" value="AUF83801.1"/>
    <property type="molecule type" value="Genomic_DNA"/>
</dbReference>
<sequence>MALTKKEQRQIARHDQRKWQFNGTFKTGIVLILIFSGIGLMGSALMFFMGLVGIVIQNSLQNGNTSSINLSMTSAIILAFFGAYIFTLTAVSLTMASFTLSNQTTSTKMILAIVAIGSGICMLGGIVMLLTPHTDVKEVEAIELNNEVRILEEVVEQTLNKEQVHNRDEREQRIYEAKYAKAVEFLEQIENKEIDEEKLVEKFSSDFKVIFLQAKRDMIVEGKIQDKTYNEELAQQLAHEQNENLIVINKEISDNVLDKIDDSEWTQEANDEKTNS</sequence>
<keyword evidence="1" id="KW-1133">Transmembrane helix</keyword>
<accession>A0A2K9BKQ0</accession>
<reference evidence="2 3" key="1">
    <citation type="submission" date="2017-12" db="EMBL/GenBank/DDBJ databases">
        <title>Mesoplasma syrphidae YJS, Complete Genome.</title>
        <authorList>
            <person name="Knight T.F."/>
            <person name="Citino T."/>
            <person name="Rubinstein R."/>
            <person name="Neuschaefer Z."/>
        </authorList>
    </citation>
    <scope>NUCLEOTIDE SEQUENCE [LARGE SCALE GENOMIC DNA]</scope>
    <source>
        <strain evidence="2 3">YJS</strain>
    </source>
</reference>
<proteinExistence type="predicted"/>
<dbReference type="RefSeq" id="WP_027048190.1">
    <property type="nucleotide sequence ID" value="NZ_CP025257.1"/>
</dbReference>
<keyword evidence="1" id="KW-0812">Transmembrane</keyword>
<evidence type="ECO:0008006" key="4">
    <source>
        <dbReference type="Google" id="ProtNLM"/>
    </source>
</evidence>
<feature type="transmembrane region" description="Helical" evidence="1">
    <location>
        <begin position="110"/>
        <end position="130"/>
    </location>
</feature>
<keyword evidence="1" id="KW-0472">Membrane</keyword>
<gene>
    <name evidence="2" type="ORF">CXP39_03340</name>
</gene>
<keyword evidence="3" id="KW-1185">Reference proteome</keyword>
<evidence type="ECO:0000313" key="2">
    <source>
        <dbReference type="EMBL" id="AUF83801.1"/>
    </source>
</evidence>
<organism evidence="2 3">
    <name type="scientific">Mesoplasma syrphidae</name>
    <dbReference type="NCBI Taxonomy" id="225999"/>
    <lineage>
        <taxon>Bacteria</taxon>
        <taxon>Bacillati</taxon>
        <taxon>Mycoplasmatota</taxon>
        <taxon>Mollicutes</taxon>
        <taxon>Entomoplasmatales</taxon>
        <taxon>Entomoplasmataceae</taxon>
        <taxon>Mesoplasma</taxon>
    </lineage>
</organism>
<dbReference type="AlphaFoldDB" id="A0A2K9BKQ0"/>
<dbReference type="Proteomes" id="UP000233419">
    <property type="component" value="Chromosome"/>
</dbReference>
<evidence type="ECO:0000256" key="1">
    <source>
        <dbReference type="SAM" id="Phobius"/>
    </source>
</evidence>
<protein>
    <recommendedName>
        <fullName evidence="4">Tetraspanin family protein</fullName>
    </recommendedName>
</protein>